<keyword evidence="3" id="KW-1185">Reference proteome</keyword>
<comment type="caution">
    <text evidence="2">The sequence shown here is derived from an EMBL/GenBank/DDBJ whole genome shotgun (WGS) entry which is preliminary data.</text>
</comment>
<dbReference type="SUPFAM" id="SSF102114">
    <property type="entry name" value="Radical SAM enzymes"/>
    <property type="match status" value="1"/>
</dbReference>
<dbReference type="Gene3D" id="3.20.20.70">
    <property type="entry name" value="Aldolase class I"/>
    <property type="match status" value="1"/>
</dbReference>
<dbReference type="RefSeq" id="WP_214299592.1">
    <property type="nucleotide sequence ID" value="NZ_JAHDYS010000010.1"/>
</dbReference>
<evidence type="ECO:0000313" key="2">
    <source>
        <dbReference type="EMBL" id="MBT1072519.1"/>
    </source>
</evidence>
<dbReference type="EMBL" id="JAHDYS010000010">
    <property type="protein sequence ID" value="MBT1072519.1"/>
    <property type="molecule type" value="Genomic_DNA"/>
</dbReference>
<dbReference type="Pfam" id="PF13186">
    <property type="entry name" value="SPASM"/>
    <property type="match status" value="1"/>
</dbReference>
<dbReference type="InterPro" id="IPR013785">
    <property type="entry name" value="Aldolase_TIM"/>
</dbReference>
<protein>
    <submittedName>
        <fullName evidence="2">GeoRSP system SPASM domain protein</fullName>
    </submittedName>
</protein>
<feature type="domain" description="4Fe4S-binding SPASM" evidence="1">
    <location>
        <begin position="202"/>
        <end position="261"/>
    </location>
</feature>
<organism evidence="2 3">
    <name type="scientific">Pelotalea chapellei</name>
    <dbReference type="NCBI Taxonomy" id="44671"/>
    <lineage>
        <taxon>Bacteria</taxon>
        <taxon>Pseudomonadati</taxon>
        <taxon>Thermodesulfobacteriota</taxon>
        <taxon>Desulfuromonadia</taxon>
        <taxon>Geobacterales</taxon>
        <taxon>Geobacteraceae</taxon>
        <taxon>Pelotalea</taxon>
    </lineage>
</organism>
<dbReference type="NCBIfam" id="TIGR04085">
    <property type="entry name" value="rSAM_more_4Fe4S"/>
    <property type="match status" value="1"/>
</dbReference>
<dbReference type="InterPro" id="IPR027571">
    <property type="entry name" value="GeoRSP_SPASM"/>
</dbReference>
<reference evidence="2 3" key="1">
    <citation type="submission" date="2021-05" db="EMBL/GenBank/DDBJ databases">
        <title>The draft genome of Geobacter chapellei DSM 13688.</title>
        <authorList>
            <person name="Xu Z."/>
            <person name="Masuda Y."/>
            <person name="Itoh H."/>
            <person name="Senoo K."/>
        </authorList>
    </citation>
    <scope>NUCLEOTIDE SEQUENCE [LARGE SCALE GENOMIC DNA]</scope>
    <source>
        <strain evidence="2 3">DSM 13688</strain>
    </source>
</reference>
<dbReference type="NCBIfam" id="TIGR04304">
    <property type="entry name" value="GeoRSP_SPASM"/>
    <property type="match status" value="1"/>
</dbReference>
<evidence type="ECO:0000259" key="1">
    <source>
        <dbReference type="Pfam" id="PF13186"/>
    </source>
</evidence>
<evidence type="ECO:0000313" key="3">
    <source>
        <dbReference type="Proteomes" id="UP000784128"/>
    </source>
</evidence>
<sequence length="290" mass="31337">MELAAPITIYWDLGPEQGLVEKICSDIISCRPLMLQLFSPAVEPGCPALAVLNSFKDSPIAISLTVPAAALSFPAATLLENYKLKELLISCDTLEGAAAGWSSVSNYSGAAKGISFQVTRENRHELPSLLGFCRQQGIQRVVLPMQRLYNQESPFFLSRQEQQHLSGLLAAAGGTEGLNLTIHDPFIWRAFYPAIPFPQAGCQAANTMLAVDPRGTVYPCPTLPVPLGSLTAASLKEIMVSGIKKDFRRKLLENPAQCLACVEIKECRGGCRGRAYVLNGTLDGLDVACR</sequence>
<proteinExistence type="predicted"/>
<gene>
    <name evidence="2" type="ORF">KJB30_12030</name>
</gene>
<dbReference type="InterPro" id="IPR050377">
    <property type="entry name" value="Radical_SAM_PqqE_MftC-like"/>
</dbReference>
<dbReference type="InterPro" id="IPR058240">
    <property type="entry name" value="rSAM_sf"/>
</dbReference>
<name>A0ABS5UA21_9BACT</name>
<dbReference type="PANTHER" id="PTHR11228">
    <property type="entry name" value="RADICAL SAM DOMAIN PROTEIN"/>
    <property type="match status" value="1"/>
</dbReference>
<accession>A0ABS5UA21</accession>
<dbReference type="PANTHER" id="PTHR11228:SF7">
    <property type="entry name" value="PQQA PEPTIDE CYCLASE"/>
    <property type="match status" value="1"/>
</dbReference>
<dbReference type="InterPro" id="IPR023885">
    <property type="entry name" value="4Fe4S-binding_SPASM_dom"/>
</dbReference>
<dbReference type="Proteomes" id="UP000784128">
    <property type="component" value="Unassembled WGS sequence"/>
</dbReference>